<dbReference type="AlphaFoldDB" id="A0A9D4FD79"/>
<comment type="caution">
    <text evidence="1">The sequence shown here is derived from an EMBL/GenBank/DDBJ whole genome shotgun (WGS) entry which is preliminary data.</text>
</comment>
<dbReference type="EMBL" id="JAIWYP010000007">
    <property type="protein sequence ID" value="KAH3796794.1"/>
    <property type="molecule type" value="Genomic_DNA"/>
</dbReference>
<accession>A0A9D4FD79</accession>
<proteinExistence type="predicted"/>
<organism evidence="1 2">
    <name type="scientific">Dreissena polymorpha</name>
    <name type="common">Zebra mussel</name>
    <name type="synonym">Mytilus polymorpha</name>
    <dbReference type="NCBI Taxonomy" id="45954"/>
    <lineage>
        <taxon>Eukaryota</taxon>
        <taxon>Metazoa</taxon>
        <taxon>Spiralia</taxon>
        <taxon>Lophotrochozoa</taxon>
        <taxon>Mollusca</taxon>
        <taxon>Bivalvia</taxon>
        <taxon>Autobranchia</taxon>
        <taxon>Heteroconchia</taxon>
        <taxon>Euheterodonta</taxon>
        <taxon>Imparidentia</taxon>
        <taxon>Neoheterodontei</taxon>
        <taxon>Myida</taxon>
        <taxon>Dreissenoidea</taxon>
        <taxon>Dreissenidae</taxon>
        <taxon>Dreissena</taxon>
    </lineage>
</organism>
<evidence type="ECO:0000313" key="1">
    <source>
        <dbReference type="EMBL" id="KAH3796794.1"/>
    </source>
</evidence>
<keyword evidence="2" id="KW-1185">Reference proteome</keyword>
<gene>
    <name evidence="1" type="ORF">DPMN_150365</name>
</gene>
<dbReference type="Proteomes" id="UP000828390">
    <property type="component" value="Unassembled WGS sequence"/>
</dbReference>
<reference evidence="1" key="2">
    <citation type="submission" date="2020-11" db="EMBL/GenBank/DDBJ databases">
        <authorList>
            <person name="McCartney M.A."/>
            <person name="Auch B."/>
            <person name="Kono T."/>
            <person name="Mallez S."/>
            <person name="Becker A."/>
            <person name="Gohl D.M."/>
            <person name="Silverstein K.A.T."/>
            <person name="Koren S."/>
            <person name="Bechman K.B."/>
            <person name="Herman A."/>
            <person name="Abrahante J.E."/>
            <person name="Garbe J."/>
        </authorList>
    </citation>
    <scope>NUCLEOTIDE SEQUENCE</scope>
    <source>
        <strain evidence="1">Duluth1</strain>
        <tissue evidence="1">Whole animal</tissue>
    </source>
</reference>
<sequence length="67" mass="7440">MVSKRVEVGSHVSISAFRGVVRGNDVRSPESASSAWMHFWSDGGFCALGAETNFCIHLDYLHDIRSR</sequence>
<name>A0A9D4FD79_DREPO</name>
<protein>
    <submittedName>
        <fullName evidence="1">Uncharacterized protein</fullName>
    </submittedName>
</protein>
<evidence type="ECO:0000313" key="2">
    <source>
        <dbReference type="Proteomes" id="UP000828390"/>
    </source>
</evidence>
<reference evidence="1" key="1">
    <citation type="journal article" date="2019" name="bioRxiv">
        <title>The Genome of the Zebra Mussel, Dreissena polymorpha: A Resource for Invasive Species Research.</title>
        <authorList>
            <person name="McCartney M.A."/>
            <person name="Auch B."/>
            <person name="Kono T."/>
            <person name="Mallez S."/>
            <person name="Zhang Y."/>
            <person name="Obille A."/>
            <person name="Becker A."/>
            <person name="Abrahante J.E."/>
            <person name="Garbe J."/>
            <person name="Badalamenti J.P."/>
            <person name="Herman A."/>
            <person name="Mangelson H."/>
            <person name="Liachko I."/>
            <person name="Sullivan S."/>
            <person name="Sone E.D."/>
            <person name="Koren S."/>
            <person name="Silverstein K.A.T."/>
            <person name="Beckman K.B."/>
            <person name="Gohl D.M."/>
        </authorList>
    </citation>
    <scope>NUCLEOTIDE SEQUENCE</scope>
    <source>
        <strain evidence="1">Duluth1</strain>
        <tissue evidence="1">Whole animal</tissue>
    </source>
</reference>